<keyword evidence="1" id="KW-0371">Homeobox</keyword>
<dbReference type="Proteomes" id="UP001058974">
    <property type="component" value="Chromosome 5"/>
</dbReference>
<reference evidence="1 2" key="1">
    <citation type="journal article" date="2022" name="Nat. Genet.">
        <title>Improved pea reference genome and pan-genome highlight genomic features and evolutionary characteristics.</title>
        <authorList>
            <person name="Yang T."/>
            <person name="Liu R."/>
            <person name="Luo Y."/>
            <person name="Hu S."/>
            <person name="Wang D."/>
            <person name="Wang C."/>
            <person name="Pandey M.K."/>
            <person name="Ge S."/>
            <person name="Xu Q."/>
            <person name="Li N."/>
            <person name="Li G."/>
            <person name="Huang Y."/>
            <person name="Saxena R.K."/>
            <person name="Ji Y."/>
            <person name="Li M."/>
            <person name="Yan X."/>
            <person name="He Y."/>
            <person name="Liu Y."/>
            <person name="Wang X."/>
            <person name="Xiang C."/>
            <person name="Varshney R.K."/>
            <person name="Ding H."/>
            <person name="Gao S."/>
            <person name="Zong X."/>
        </authorList>
    </citation>
    <scope>NUCLEOTIDE SEQUENCE [LARGE SCALE GENOMIC DNA]</scope>
    <source>
        <strain evidence="1 2">cv. Zhongwan 6</strain>
    </source>
</reference>
<evidence type="ECO:0000313" key="2">
    <source>
        <dbReference type="Proteomes" id="UP001058974"/>
    </source>
</evidence>
<comment type="caution">
    <text evidence="1">The sequence shown here is derived from an EMBL/GenBank/DDBJ whole genome shotgun (WGS) entry which is preliminary data.</text>
</comment>
<protein>
    <submittedName>
        <fullName evidence="1">Homeobox-leucine zipper protein ATHB-15</fullName>
    </submittedName>
</protein>
<dbReference type="Gramene" id="Psat05G0366900-T1">
    <property type="protein sequence ID" value="KAI5407496.1"/>
    <property type="gene ID" value="KIW84_053669"/>
</dbReference>
<proteinExistence type="predicted"/>
<organism evidence="1 2">
    <name type="scientific">Pisum sativum</name>
    <name type="common">Garden pea</name>
    <name type="synonym">Lathyrus oleraceus</name>
    <dbReference type="NCBI Taxonomy" id="3888"/>
    <lineage>
        <taxon>Eukaryota</taxon>
        <taxon>Viridiplantae</taxon>
        <taxon>Streptophyta</taxon>
        <taxon>Embryophyta</taxon>
        <taxon>Tracheophyta</taxon>
        <taxon>Spermatophyta</taxon>
        <taxon>Magnoliopsida</taxon>
        <taxon>eudicotyledons</taxon>
        <taxon>Gunneridae</taxon>
        <taxon>Pentapetalae</taxon>
        <taxon>rosids</taxon>
        <taxon>fabids</taxon>
        <taxon>Fabales</taxon>
        <taxon>Fabaceae</taxon>
        <taxon>Papilionoideae</taxon>
        <taxon>50 kb inversion clade</taxon>
        <taxon>NPAAA clade</taxon>
        <taxon>Hologalegina</taxon>
        <taxon>IRL clade</taxon>
        <taxon>Fabeae</taxon>
        <taxon>Lathyrus</taxon>
    </lineage>
</organism>
<dbReference type="GO" id="GO:0003677">
    <property type="term" value="F:DNA binding"/>
    <property type="evidence" value="ECO:0007669"/>
    <property type="project" value="UniProtKB-KW"/>
</dbReference>
<evidence type="ECO:0000313" key="1">
    <source>
        <dbReference type="EMBL" id="KAI5407496.1"/>
    </source>
</evidence>
<sequence>MQFESWSVPEVLRPLYESSTMLAQKTTMVALRHLRQISHEVSQSNVTGWGRWTAALRALGQRLSRGFNEALNEFTDEGWSMIGNHGVDDVTILVNSSPNKLMGLNLSFANGFPSISNAVLCAKASMLLQNVPPTILLRFLREHRSEWADNNMDAYSAAAIKVGPCSFSGSRVGNYGGQVILPLAHTIEHEEFLEVIKLEGMAHSPEDTIMPREVFLLQVKLFQNYVPSFYTSRCLGMKLT</sequence>
<keyword evidence="2" id="KW-1185">Reference proteome</keyword>
<dbReference type="InterPro" id="IPR044830">
    <property type="entry name" value="HD-Zip_III"/>
</dbReference>
<gene>
    <name evidence="1" type="ORF">KIW84_053669</name>
</gene>
<dbReference type="PANTHER" id="PTHR45950">
    <property type="entry name" value="HOMEOBOX-LEUCINE ZIPPER PROTEIN ATHB-14"/>
    <property type="match status" value="1"/>
</dbReference>
<keyword evidence="1" id="KW-0238">DNA-binding</keyword>
<name>A0A9D5AH27_PEA</name>
<dbReference type="AlphaFoldDB" id="A0A9D5AH27"/>
<dbReference type="EMBL" id="JAMSHJ010000005">
    <property type="protein sequence ID" value="KAI5407496.1"/>
    <property type="molecule type" value="Genomic_DNA"/>
</dbReference>
<dbReference type="GO" id="GO:0003700">
    <property type="term" value="F:DNA-binding transcription factor activity"/>
    <property type="evidence" value="ECO:0007669"/>
    <property type="project" value="InterPro"/>
</dbReference>
<dbReference type="PANTHER" id="PTHR45950:SF1">
    <property type="entry name" value="HOMEOBOX-LEUCINE ZIPPER PROTEIN ATHB-15"/>
    <property type="match status" value="1"/>
</dbReference>
<accession>A0A9D5AH27</accession>